<evidence type="ECO:0000313" key="2">
    <source>
        <dbReference type="EMBL" id="KAK3866540.1"/>
    </source>
</evidence>
<dbReference type="Proteomes" id="UP001286313">
    <property type="component" value="Unassembled WGS sequence"/>
</dbReference>
<reference evidence="2" key="1">
    <citation type="submission" date="2023-10" db="EMBL/GenBank/DDBJ databases">
        <title>Genome assemblies of two species of porcelain crab, Petrolisthes cinctipes and Petrolisthes manimaculis (Anomura: Porcellanidae).</title>
        <authorList>
            <person name="Angst P."/>
        </authorList>
    </citation>
    <scope>NUCLEOTIDE SEQUENCE</scope>
    <source>
        <strain evidence="2">PB745_01</strain>
        <tissue evidence="2">Gill</tissue>
    </source>
</reference>
<dbReference type="EMBL" id="JAWQEG010003379">
    <property type="protein sequence ID" value="KAK3866540.1"/>
    <property type="molecule type" value="Genomic_DNA"/>
</dbReference>
<evidence type="ECO:0000256" key="1">
    <source>
        <dbReference type="SAM" id="MobiDB-lite"/>
    </source>
</evidence>
<gene>
    <name evidence="2" type="ORF">Pcinc_027925</name>
</gene>
<proteinExistence type="predicted"/>
<protein>
    <submittedName>
        <fullName evidence="2">Uncharacterized protein</fullName>
    </submittedName>
</protein>
<evidence type="ECO:0000313" key="3">
    <source>
        <dbReference type="Proteomes" id="UP001286313"/>
    </source>
</evidence>
<sequence length="118" mass="13415">MYLFSSMASKFGYELTTRVVRVGTWDTFVYPAQSKVHTPVHHDHTTTTRQSKIYSPNHHDHTNTITPRGCEQSITLQSTTTTQPPQQSTLCVKKTDLLWCSTKYYIFGDEGGRSVVTD</sequence>
<feature type="region of interest" description="Disordered" evidence="1">
    <location>
        <begin position="39"/>
        <end position="66"/>
    </location>
</feature>
<comment type="caution">
    <text evidence="2">The sequence shown here is derived from an EMBL/GenBank/DDBJ whole genome shotgun (WGS) entry which is preliminary data.</text>
</comment>
<organism evidence="2 3">
    <name type="scientific">Petrolisthes cinctipes</name>
    <name type="common">Flat porcelain crab</name>
    <dbReference type="NCBI Taxonomy" id="88211"/>
    <lineage>
        <taxon>Eukaryota</taxon>
        <taxon>Metazoa</taxon>
        <taxon>Ecdysozoa</taxon>
        <taxon>Arthropoda</taxon>
        <taxon>Crustacea</taxon>
        <taxon>Multicrustacea</taxon>
        <taxon>Malacostraca</taxon>
        <taxon>Eumalacostraca</taxon>
        <taxon>Eucarida</taxon>
        <taxon>Decapoda</taxon>
        <taxon>Pleocyemata</taxon>
        <taxon>Anomura</taxon>
        <taxon>Galatheoidea</taxon>
        <taxon>Porcellanidae</taxon>
        <taxon>Petrolisthes</taxon>
    </lineage>
</organism>
<keyword evidence="3" id="KW-1185">Reference proteome</keyword>
<name>A0AAE1F423_PETCI</name>
<dbReference type="AlphaFoldDB" id="A0AAE1F423"/>
<accession>A0AAE1F423</accession>